<dbReference type="InterPro" id="IPR036691">
    <property type="entry name" value="Endo/exonu/phosph_ase_sf"/>
</dbReference>
<evidence type="ECO:0000313" key="3">
    <source>
        <dbReference type="EMBL" id="GAA3632579.1"/>
    </source>
</evidence>
<dbReference type="SUPFAM" id="SSF56219">
    <property type="entry name" value="DNase I-like"/>
    <property type="match status" value="1"/>
</dbReference>
<evidence type="ECO:0000256" key="2">
    <source>
        <dbReference type="SAM" id="Phobius"/>
    </source>
</evidence>
<keyword evidence="2" id="KW-0812">Transmembrane</keyword>
<gene>
    <name evidence="3" type="ORF">GCM10022236_38900</name>
</gene>
<dbReference type="EMBL" id="BAABAB010000030">
    <property type="protein sequence ID" value="GAA3632579.1"/>
    <property type="molecule type" value="Genomic_DNA"/>
</dbReference>
<keyword evidence="4" id="KW-1185">Reference proteome</keyword>
<organism evidence="3 4">
    <name type="scientific">Microlunatus ginsengisoli</name>
    <dbReference type="NCBI Taxonomy" id="363863"/>
    <lineage>
        <taxon>Bacteria</taxon>
        <taxon>Bacillati</taxon>
        <taxon>Actinomycetota</taxon>
        <taxon>Actinomycetes</taxon>
        <taxon>Propionibacteriales</taxon>
        <taxon>Propionibacteriaceae</taxon>
        <taxon>Microlunatus</taxon>
    </lineage>
</organism>
<sequence length="613" mass="63619">MTDPNQTSSNPDQTGRVSGADGLLTRESTSDGSMGGDARELVENAAAGARVGAKVGSGYGAAIGAAAGTAVTAVKNKRTRRRLVIVLTAPTLAGVLAWTMVIVALGSLVADHDQARDGMSQAAAGSDGVTDQQIGIYRAGAESSGVSWMLLGAVDRSAGHWAGPGDPPYGITDLAAFNTDLTRHSLTPLTAAQLQDRVAAAYAFGRLFADRLAEIDPDVDADDLAAGAGVMTDPADSDRQILAVDPDDSHANAIHERVRSAFISALAAMPSTTATDATAIFDAAYRWAIGQPQTCGTDPFAQIAGDPGVPRPTGAGARIDVTVATWNTLYTNPAARVVDGIRSIGVAADVIGLQEVTSSRKRAEIAARLGQDWQLYAGGDGNNTTPVVWRKANYDLLAHGAVEASGLVRIEPGASGTVLGPRWITWVQLRDRSTGGAFSFVNTHLIPTIDAGGRPARSRPQRLRVYDQQIGRLLGLIDKLKAAGPVIGTIDANIDARGDATYRDPRWPYAQFARHGVSTNWRMLGAPATGGTHDTRLIDWVWSTTGTIIPTSQQVGDSYGSDHHSLRVSLSSAAPPLPSLTTPASGVDAISTGAGGPLVPDRLTVPGGVPGST</sequence>
<evidence type="ECO:0008006" key="5">
    <source>
        <dbReference type="Google" id="ProtNLM"/>
    </source>
</evidence>
<evidence type="ECO:0000313" key="4">
    <source>
        <dbReference type="Proteomes" id="UP001501490"/>
    </source>
</evidence>
<comment type="caution">
    <text evidence="3">The sequence shown here is derived from an EMBL/GenBank/DDBJ whole genome shotgun (WGS) entry which is preliminary data.</text>
</comment>
<dbReference type="Gene3D" id="3.60.10.10">
    <property type="entry name" value="Endonuclease/exonuclease/phosphatase"/>
    <property type="match status" value="1"/>
</dbReference>
<feature type="compositionally biased region" description="Polar residues" evidence="1">
    <location>
        <begin position="1"/>
        <end position="16"/>
    </location>
</feature>
<dbReference type="RefSeq" id="WP_344807697.1">
    <property type="nucleotide sequence ID" value="NZ_BAABAB010000030.1"/>
</dbReference>
<protein>
    <recommendedName>
        <fullName evidence="5">Endonuclease/exonuclease/phosphatase domain-containing protein</fullName>
    </recommendedName>
</protein>
<keyword evidence="2" id="KW-0472">Membrane</keyword>
<proteinExistence type="predicted"/>
<evidence type="ECO:0000256" key="1">
    <source>
        <dbReference type="SAM" id="MobiDB-lite"/>
    </source>
</evidence>
<accession>A0ABP7AHJ3</accession>
<feature type="region of interest" description="Disordered" evidence="1">
    <location>
        <begin position="1"/>
        <end position="37"/>
    </location>
</feature>
<keyword evidence="2" id="KW-1133">Transmembrane helix</keyword>
<feature type="region of interest" description="Disordered" evidence="1">
    <location>
        <begin position="574"/>
        <end position="613"/>
    </location>
</feature>
<reference evidence="4" key="1">
    <citation type="journal article" date="2019" name="Int. J. Syst. Evol. Microbiol.">
        <title>The Global Catalogue of Microorganisms (GCM) 10K type strain sequencing project: providing services to taxonomists for standard genome sequencing and annotation.</title>
        <authorList>
            <consortium name="The Broad Institute Genomics Platform"/>
            <consortium name="The Broad Institute Genome Sequencing Center for Infectious Disease"/>
            <person name="Wu L."/>
            <person name="Ma J."/>
        </authorList>
    </citation>
    <scope>NUCLEOTIDE SEQUENCE [LARGE SCALE GENOMIC DNA]</scope>
    <source>
        <strain evidence="4">JCM 16929</strain>
    </source>
</reference>
<feature type="transmembrane region" description="Helical" evidence="2">
    <location>
        <begin position="83"/>
        <end position="110"/>
    </location>
</feature>
<dbReference type="Proteomes" id="UP001501490">
    <property type="component" value="Unassembled WGS sequence"/>
</dbReference>
<feature type="compositionally biased region" description="Low complexity" evidence="1">
    <location>
        <begin position="574"/>
        <end position="585"/>
    </location>
</feature>
<name>A0ABP7AHJ3_9ACTN</name>